<proteinExistence type="predicted"/>
<dbReference type="Proteomes" id="UP000041254">
    <property type="component" value="Unassembled WGS sequence"/>
</dbReference>
<accession>A0A0G4FSC3</accession>
<dbReference type="VEuPathDB" id="CryptoDB:Vbra_148"/>
<dbReference type="PhylomeDB" id="A0A0G4FSC3"/>
<reference evidence="1 2" key="1">
    <citation type="submission" date="2014-11" db="EMBL/GenBank/DDBJ databases">
        <authorList>
            <person name="Zhu J."/>
            <person name="Qi W."/>
            <person name="Song R."/>
        </authorList>
    </citation>
    <scope>NUCLEOTIDE SEQUENCE [LARGE SCALE GENOMIC DNA]</scope>
</reference>
<dbReference type="AlphaFoldDB" id="A0A0G4FSC3"/>
<dbReference type="EMBL" id="CDMY01000492">
    <property type="protein sequence ID" value="CEM17601.1"/>
    <property type="molecule type" value="Genomic_DNA"/>
</dbReference>
<organism evidence="1 2">
    <name type="scientific">Vitrella brassicaformis (strain CCMP3155)</name>
    <dbReference type="NCBI Taxonomy" id="1169540"/>
    <lineage>
        <taxon>Eukaryota</taxon>
        <taxon>Sar</taxon>
        <taxon>Alveolata</taxon>
        <taxon>Colpodellida</taxon>
        <taxon>Vitrellaceae</taxon>
        <taxon>Vitrella</taxon>
    </lineage>
</organism>
<keyword evidence="2" id="KW-1185">Reference proteome</keyword>
<dbReference type="InParanoid" id="A0A0G4FSC3"/>
<name>A0A0G4FSC3_VITBC</name>
<protein>
    <submittedName>
        <fullName evidence="1">Uncharacterized protein</fullName>
    </submittedName>
</protein>
<evidence type="ECO:0000313" key="1">
    <source>
        <dbReference type="EMBL" id="CEM17601.1"/>
    </source>
</evidence>
<evidence type="ECO:0000313" key="2">
    <source>
        <dbReference type="Proteomes" id="UP000041254"/>
    </source>
</evidence>
<gene>
    <name evidence="1" type="ORF">Vbra_148</name>
</gene>
<dbReference type="OrthoDB" id="422033at2759"/>
<sequence>MHTQSMKLHAYLVSRPQVRLQQRVSDQLHKFRFNELFNSLPPDGRARARLLSCRGPLSSGWLSGIPSSDHKSLNNFQCRLPVAECLGIAFPHATVTQRCICGDEVDNHYFVCHTARVCITRHNNIRNLFVRILAEADVPSNVEMPLQSLGITPPDDNPNSQRVDIYGVIDGHDYMLDVTITHPC</sequence>